<gene>
    <name evidence="10" type="ORF">B0T11DRAFT_281842</name>
</gene>
<dbReference type="Proteomes" id="UP000813385">
    <property type="component" value="Unassembled WGS sequence"/>
</dbReference>
<accession>A0A8K0X3R2</accession>
<organism evidence="10 11">
    <name type="scientific">Plectosphaerella cucumerina</name>
    <dbReference type="NCBI Taxonomy" id="40658"/>
    <lineage>
        <taxon>Eukaryota</taxon>
        <taxon>Fungi</taxon>
        <taxon>Dikarya</taxon>
        <taxon>Ascomycota</taxon>
        <taxon>Pezizomycotina</taxon>
        <taxon>Sordariomycetes</taxon>
        <taxon>Hypocreomycetidae</taxon>
        <taxon>Glomerellales</taxon>
        <taxon>Plectosphaerellaceae</taxon>
        <taxon>Plectosphaerella</taxon>
    </lineage>
</organism>
<name>A0A8K0X3R2_9PEZI</name>
<evidence type="ECO:0000313" key="11">
    <source>
        <dbReference type="Proteomes" id="UP000813385"/>
    </source>
</evidence>
<evidence type="ECO:0000259" key="9">
    <source>
        <dbReference type="Pfam" id="PF05057"/>
    </source>
</evidence>
<evidence type="ECO:0000256" key="2">
    <source>
        <dbReference type="ARBA" id="ARBA00004240"/>
    </source>
</evidence>
<dbReference type="EMBL" id="JAGPXD010000003">
    <property type="protein sequence ID" value="KAH7362981.1"/>
    <property type="molecule type" value="Genomic_DNA"/>
</dbReference>
<evidence type="ECO:0000256" key="4">
    <source>
        <dbReference type="ARBA" id="ARBA00007920"/>
    </source>
</evidence>
<dbReference type="PANTHER" id="PTHR48182:SF2">
    <property type="entry name" value="PROTEIN SERAC1"/>
    <property type="match status" value="1"/>
</dbReference>
<dbReference type="PANTHER" id="PTHR48182">
    <property type="entry name" value="PROTEIN SERAC1"/>
    <property type="match status" value="1"/>
</dbReference>
<protein>
    <recommendedName>
        <fullName evidence="9">DUF676 domain-containing protein</fullName>
    </recommendedName>
</protein>
<evidence type="ECO:0000256" key="8">
    <source>
        <dbReference type="SAM" id="MobiDB-lite"/>
    </source>
</evidence>
<reference evidence="10" key="1">
    <citation type="journal article" date="2021" name="Nat. Commun.">
        <title>Genetic determinants of endophytism in the Arabidopsis root mycobiome.</title>
        <authorList>
            <person name="Mesny F."/>
            <person name="Miyauchi S."/>
            <person name="Thiergart T."/>
            <person name="Pickel B."/>
            <person name="Atanasova L."/>
            <person name="Karlsson M."/>
            <person name="Huettel B."/>
            <person name="Barry K.W."/>
            <person name="Haridas S."/>
            <person name="Chen C."/>
            <person name="Bauer D."/>
            <person name="Andreopoulos W."/>
            <person name="Pangilinan J."/>
            <person name="LaButti K."/>
            <person name="Riley R."/>
            <person name="Lipzen A."/>
            <person name="Clum A."/>
            <person name="Drula E."/>
            <person name="Henrissat B."/>
            <person name="Kohler A."/>
            <person name="Grigoriev I.V."/>
            <person name="Martin F.M."/>
            <person name="Hacquard S."/>
        </authorList>
    </citation>
    <scope>NUCLEOTIDE SEQUENCE</scope>
    <source>
        <strain evidence="10">MPI-CAGE-AT-0016</strain>
    </source>
</reference>
<dbReference type="InterPro" id="IPR007751">
    <property type="entry name" value="DUF676_lipase-like"/>
</dbReference>
<feature type="region of interest" description="Disordered" evidence="8">
    <location>
        <begin position="1"/>
        <end position="26"/>
    </location>
</feature>
<evidence type="ECO:0000256" key="6">
    <source>
        <dbReference type="ARBA" id="ARBA00023128"/>
    </source>
</evidence>
<evidence type="ECO:0000256" key="1">
    <source>
        <dbReference type="ARBA" id="ARBA00004173"/>
    </source>
</evidence>
<evidence type="ECO:0000256" key="5">
    <source>
        <dbReference type="ARBA" id="ARBA00022824"/>
    </source>
</evidence>
<dbReference type="GO" id="GO:0016020">
    <property type="term" value="C:membrane"/>
    <property type="evidence" value="ECO:0007669"/>
    <property type="project" value="UniProtKB-SubCell"/>
</dbReference>
<evidence type="ECO:0000313" key="10">
    <source>
        <dbReference type="EMBL" id="KAH7362981.1"/>
    </source>
</evidence>
<keyword evidence="6" id="KW-0496">Mitochondrion</keyword>
<dbReference type="Gene3D" id="3.40.50.1820">
    <property type="entry name" value="alpha/beta hydrolase"/>
    <property type="match status" value="1"/>
</dbReference>
<comment type="subcellular location">
    <subcellularLocation>
        <location evidence="2">Endoplasmic reticulum</location>
    </subcellularLocation>
    <subcellularLocation>
        <location evidence="3">Membrane</location>
    </subcellularLocation>
    <subcellularLocation>
        <location evidence="1">Mitochondrion</location>
    </subcellularLocation>
</comment>
<keyword evidence="7" id="KW-0472">Membrane</keyword>
<feature type="domain" description="DUF676" evidence="9">
    <location>
        <begin position="48"/>
        <end position="183"/>
    </location>
</feature>
<evidence type="ECO:0000256" key="3">
    <source>
        <dbReference type="ARBA" id="ARBA00004370"/>
    </source>
</evidence>
<keyword evidence="5" id="KW-0256">Endoplasmic reticulum</keyword>
<dbReference type="OrthoDB" id="7464126at2759"/>
<comment type="caution">
    <text evidence="10">The sequence shown here is derived from an EMBL/GenBank/DDBJ whole genome shotgun (WGS) entry which is preliminary data.</text>
</comment>
<dbReference type="GO" id="GO:0005739">
    <property type="term" value="C:mitochondrion"/>
    <property type="evidence" value="ECO:0007669"/>
    <property type="project" value="UniProtKB-SubCell"/>
</dbReference>
<dbReference type="InterPro" id="IPR029058">
    <property type="entry name" value="AB_hydrolase_fold"/>
</dbReference>
<proteinExistence type="inferred from homology"/>
<sequence length="384" mass="41581">MLTRFTPSSRSGGDDERDEESDGGARYSTKGAYGLKKCHDAPDAIADIVFVHGLTGNRETTWTDKASGVFWPAHLLKEDVPRTRIVTFGYDADVVHFWSQASQNRVRNHAVNLVNAVSQLRERSDTEDRPIIFVVHSLGGLIFEDAMLASRNSAEAHVQSIYDNTVGVCFLGTPHCGSALAGWAAIFGQIATVVKKTNTSILKVLEPESEVLALIQGDFHTMLRGRPEQGRPPLKMTCFYEELPVRGAGEIVPKHSAILPAYNSIGIHKNHMDMTKFSSAEDPGYLSVSTEILRWVRAIQKAQRPAAAQSDFGSTCSAPRASPMPYQGPVGTQLPQSAGHPALGYGTESPGIFYTHNGNVVNGNINNSGGAVNGSTVVNGQFRF</sequence>
<dbReference type="GO" id="GO:0005783">
    <property type="term" value="C:endoplasmic reticulum"/>
    <property type="evidence" value="ECO:0007669"/>
    <property type="project" value="UniProtKB-SubCell"/>
</dbReference>
<dbReference type="InterPro" id="IPR052374">
    <property type="entry name" value="SERAC1"/>
</dbReference>
<comment type="similarity">
    <text evidence="4">Belongs to the putative lipase ROG1 family.</text>
</comment>
<dbReference type="Pfam" id="PF05057">
    <property type="entry name" value="DUF676"/>
    <property type="match status" value="1"/>
</dbReference>
<keyword evidence="11" id="KW-1185">Reference proteome</keyword>
<dbReference type="AlphaFoldDB" id="A0A8K0X3R2"/>
<dbReference type="SUPFAM" id="SSF53474">
    <property type="entry name" value="alpha/beta-Hydrolases"/>
    <property type="match status" value="1"/>
</dbReference>
<evidence type="ECO:0000256" key="7">
    <source>
        <dbReference type="ARBA" id="ARBA00023136"/>
    </source>
</evidence>